<feature type="region of interest" description="Disordered" evidence="1">
    <location>
        <begin position="150"/>
        <end position="172"/>
    </location>
</feature>
<dbReference type="OrthoDB" id="1113371at2759"/>
<sequence length="343" mass="36716">MDGDRDIGGSVGREHHSGNSEGQSDVDAHGNQDEHEGVDEREEEGLGEHEVDDIPAENADSEECEDSSGEEPPPVLAALKEGDGVSLQWVEKGATGCCGTVLYRATTSNTFYVSEDDGSVEGGVSGNNDDENIVEEGDETETKVSGVAIREESGGALGGDNAEGSTGSEKVSSNTVGLSQVMLLYRQTVGLMVLNIKSWIVFQVKQKGGRGGNDDEGVEVDGAGDMDDDDEGDGFGCSSPTLRNEKVTYLSDSLPCPRSEKHRPAESEADLAALLLAKEPFSIGQIVPEAEDNDFVFFQKVFLSNPEVLHLGAQKYDLDNQFFMDLATPQKWVTTKVVKTVFL</sequence>
<reference evidence="2 3" key="1">
    <citation type="submission" date="2020-02" db="EMBL/GenBank/DDBJ databases">
        <authorList>
            <person name="Ma Q."/>
            <person name="Huang Y."/>
            <person name="Song X."/>
            <person name="Pei D."/>
        </authorList>
    </citation>
    <scope>NUCLEOTIDE SEQUENCE [LARGE SCALE GENOMIC DNA]</scope>
    <source>
        <strain evidence="2">Sxm20200214</strain>
        <tissue evidence="2">Leaf</tissue>
    </source>
</reference>
<accession>A0A8X7VA52</accession>
<dbReference type="Proteomes" id="UP000886595">
    <property type="component" value="Unassembled WGS sequence"/>
</dbReference>
<keyword evidence="3" id="KW-1185">Reference proteome</keyword>
<evidence type="ECO:0000313" key="2">
    <source>
        <dbReference type="EMBL" id="KAG2306276.1"/>
    </source>
</evidence>
<feature type="region of interest" description="Disordered" evidence="1">
    <location>
        <begin position="1"/>
        <end position="76"/>
    </location>
</feature>
<organism evidence="2 3">
    <name type="scientific">Brassica carinata</name>
    <name type="common">Ethiopian mustard</name>
    <name type="synonym">Abyssinian cabbage</name>
    <dbReference type="NCBI Taxonomy" id="52824"/>
    <lineage>
        <taxon>Eukaryota</taxon>
        <taxon>Viridiplantae</taxon>
        <taxon>Streptophyta</taxon>
        <taxon>Embryophyta</taxon>
        <taxon>Tracheophyta</taxon>
        <taxon>Spermatophyta</taxon>
        <taxon>Magnoliopsida</taxon>
        <taxon>eudicotyledons</taxon>
        <taxon>Gunneridae</taxon>
        <taxon>Pentapetalae</taxon>
        <taxon>rosids</taxon>
        <taxon>malvids</taxon>
        <taxon>Brassicales</taxon>
        <taxon>Brassicaceae</taxon>
        <taxon>Brassiceae</taxon>
        <taxon>Brassica</taxon>
    </lineage>
</organism>
<dbReference type="EMBL" id="JAAMPC010000006">
    <property type="protein sequence ID" value="KAG2306276.1"/>
    <property type="molecule type" value="Genomic_DNA"/>
</dbReference>
<protein>
    <submittedName>
        <fullName evidence="2">Uncharacterized protein</fullName>
    </submittedName>
</protein>
<evidence type="ECO:0000313" key="3">
    <source>
        <dbReference type="Proteomes" id="UP000886595"/>
    </source>
</evidence>
<feature type="compositionally biased region" description="Polar residues" evidence="1">
    <location>
        <begin position="163"/>
        <end position="172"/>
    </location>
</feature>
<feature type="compositionally biased region" description="Basic and acidic residues" evidence="1">
    <location>
        <begin position="26"/>
        <end position="35"/>
    </location>
</feature>
<name>A0A8X7VA52_BRACI</name>
<proteinExistence type="predicted"/>
<comment type="caution">
    <text evidence="2">The sequence shown here is derived from an EMBL/GenBank/DDBJ whole genome shotgun (WGS) entry which is preliminary data.</text>
</comment>
<feature type="compositionally biased region" description="Acidic residues" evidence="1">
    <location>
        <begin position="50"/>
        <end position="69"/>
    </location>
</feature>
<feature type="compositionally biased region" description="Basic and acidic residues" evidence="1">
    <location>
        <begin position="1"/>
        <end position="18"/>
    </location>
</feature>
<evidence type="ECO:0000256" key="1">
    <source>
        <dbReference type="SAM" id="MobiDB-lite"/>
    </source>
</evidence>
<dbReference type="AlphaFoldDB" id="A0A8X7VA52"/>
<gene>
    <name evidence="2" type="ORF">Bca52824_026024</name>
</gene>